<dbReference type="InterPro" id="IPR003781">
    <property type="entry name" value="CoA-bd"/>
</dbReference>
<dbReference type="InterPro" id="IPR016102">
    <property type="entry name" value="Succinyl-CoA_synth-like"/>
</dbReference>
<dbReference type="Proteomes" id="UP000289200">
    <property type="component" value="Unassembled WGS sequence"/>
</dbReference>
<keyword evidence="3" id="KW-0436">Ligase</keyword>
<dbReference type="PANTHER" id="PTHR42793:SF1">
    <property type="entry name" value="PEPTIDYL-LYSINE N-ACETYLTRANSFERASE PATZ"/>
    <property type="match status" value="1"/>
</dbReference>
<dbReference type="GO" id="GO:0006099">
    <property type="term" value="P:tricarboxylic acid cycle"/>
    <property type="evidence" value="ECO:0007669"/>
    <property type="project" value="UniProtKB-KW"/>
</dbReference>
<keyword evidence="1" id="KW-0816">Tricarboxylic acid cycle</keyword>
<dbReference type="SMART" id="SM00881">
    <property type="entry name" value="CoA_binding"/>
    <property type="match status" value="1"/>
</dbReference>
<dbReference type="Pfam" id="PF13607">
    <property type="entry name" value="Succ_CoA_lig"/>
    <property type="match status" value="1"/>
</dbReference>
<dbReference type="SUPFAM" id="SSF51735">
    <property type="entry name" value="NAD(P)-binding Rossmann-fold domains"/>
    <property type="match status" value="1"/>
</dbReference>
<dbReference type="Gene3D" id="3.30.470.20">
    <property type="entry name" value="ATP-grasp fold, B domain"/>
    <property type="match status" value="1"/>
</dbReference>
<dbReference type="Pfam" id="PF13549">
    <property type="entry name" value="ATP-grasp_5"/>
    <property type="match status" value="1"/>
</dbReference>
<dbReference type="InterPro" id="IPR036291">
    <property type="entry name" value="NAD(P)-bd_dom_sf"/>
</dbReference>
<protein>
    <submittedName>
        <fullName evidence="3">Succinate--CoA ligase [ADP-forming] subunit alpha</fullName>
    </submittedName>
</protein>
<organism evidence="3 4">
    <name type="scientific">Rhodoplanes serenus</name>
    <dbReference type="NCBI Taxonomy" id="200615"/>
    <lineage>
        <taxon>Bacteria</taxon>
        <taxon>Pseudomonadati</taxon>
        <taxon>Pseudomonadota</taxon>
        <taxon>Alphaproteobacteria</taxon>
        <taxon>Hyphomicrobiales</taxon>
        <taxon>Nitrobacteraceae</taxon>
        <taxon>Rhodoplanes</taxon>
    </lineage>
</organism>
<reference evidence="4" key="1">
    <citation type="submission" date="2018-10" db="EMBL/GenBank/DDBJ databases">
        <authorList>
            <person name="Peiro R."/>
            <person name="Begona"/>
            <person name="Cbmso G."/>
            <person name="Lopez M."/>
            <person name="Gonzalez S."/>
            <person name="Sacristan E."/>
            <person name="Castillo E."/>
        </authorList>
    </citation>
    <scope>NUCLEOTIDE SEQUENCE [LARGE SCALE GENOMIC DNA]</scope>
</reference>
<evidence type="ECO:0000313" key="4">
    <source>
        <dbReference type="Proteomes" id="UP000289200"/>
    </source>
</evidence>
<dbReference type="InterPro" id="IPR013815">
    <property type="entry name" value="ATP_grasp_subdomain_1"/>
</dbReference>
<dbReference type="RefSeq" id="WP_165364166.1">
    <property type="nucleotide sequence ID" value="NZ_UWOC01000192.1"/>
</dbReference>
<name>A0A447D0A4_9BRAD</name>
<dbReference type="Gene3D" id="3.30.1490.20">
    <property type="entry name" value="ATP-grasp fold, A domain"/>
    <property type="match status" value="1"/>
</dbReference>
<dbReference type="EMBL" id="UWOC01000192">
    <property type="protein sequence ID" value="VCU10895.1"/>
    <property type="molecule type" value="Genomic_DNA"/>
</dbReference>
<dbReference type="Gene3D" id="3.40.50.720">
    <property type="entry name" value="NAD(P)-binding Rossmann-like Domain"/>
    <property type="match status" value="1"/>
</dbReference>
<dbReference type="GO" id="GO:0016874">
    <property type="term" value="F:ligase activity"/>
    <property type="evidence" value="ECO:0007669"/>
    <property type="project" value="UniProtKB-KW"/>
</dbReference>
<dbReference type="GO" id="GO:0005524">
    <property type="term" value="F:ATP binding"/>
    <property type="evidence" value="ECO:0007669"/>
    <property type="project" value="InterPro"/>
</dbReference>
<dbReference type="InterPro" id="IPR032875">
    <property type="entry name" value="Succ_CoA_lig_flav_dom"/>
</dbReference>
<dbReference type="Gene3D" id="3.40.50.261">
    <property type="entry name" value="Succinyl-CoA synthetase domains"/>
    <property type="match status" value="2"/>
</dbReference>
<gene>
    <name evidence="3" type="primary">sucD_3</name>
    <name evidence="3" type="ORF">RHODGE_RHODGE_04460</name>
</gene>
<dbReference type="SUPFAM" id="SSF52210">
    <property type="entry name" value="Succinyl-CoA synthetase domains"/>
    <property type="match status" value="2"/>
</dbReference>
<dbReference type="Pfam" id="PF13380">
    <property type="entry name" value="CoA_binding_2"/>
    <property type="match status" value="1"/>
</dbReference>
<evidence type="ECO:0000256" key="1">
    <source>
        <dbReference type="ARBA" id="ARBA00022532"/>
    </source>
</evidence>
<evidence type="ECO:0000313" key="3">
    <source>
        <dbReference type="EMBL" id="VCU10895.1"/>
    </source>
</evidence>
<evidence type="ECO:0000259" key="2">
    <source>
        <dbReference type="SMART" id="SM00881"/>
    </source>
</evidence>
<dbReference type="PANTHER" id="PTHR42793">
    <property type="entry name" value="COA BINDING DOMAIN CONTAINING PROTEIN"/>
    <property type="match status" value="1"/>
</dbReference>
<sequence>MSLKQLLDPGSIAIAGVSSKAATFQVGGRAVLDHLRRHGYPHRIDIVTREPVTIDGLASVTRLADLPEVPDCLVVSVPADDIFDTVGEALRLGIRAFVVITGGFSETGPEGAARQARLAAQVRDGGAVMLGPNTTGFVNVGSRIAASSTSRISAALPEPGPVGLVVQSGALGSALMEEAVRNRIGLSHLISTGNEAVTELADCVGFLADDPATRVIALYVESMRDPDRLLAAARRAHAAGKPVALYKAGRTDAGRRAAAGHTGALIGGRGAYEAAARQLGWVDVHAIEDLLPVASYLTGTGAGATRSLGIITISGGYGGCVADALDGTVALPSPAPETVERMRGDIPPFLSTKNPVDIGGTPFRRPGGFAACLDAYADDPAFDAIAVANTPMVPPWAAEVADAVTATTRRTGKRITVVWPAEVFNAEALATMRRDGVPVFTRVDTFVAAVSGAARVAAARAAPSRLLRDGRPATPAAPAITAASLAAASEAESKRLLAARGLALPRETFVPGRDLDDVAADAARIGYPVTLKGMAAGVVHKSELGLVAVAVPNEPALHARAAAMLASAEAHRLAFEGFLVAETVQPRAEVIVGLGLDPEFGPTLTIGAGGIYTELMRDVAVRILPLDRDEIAAMIAETRIGRLLAGARGRAPLDLPALTDLVASVAALAPALGPDFAGLELNPVGVGQTGEGAWILDASVFRVEATTAIAAEIVA</sequence>
<feature type="domain" description="CoA-binding" evidence="2">
    <location>
        <begin position="6"/>
        <end position="104"/>
    </location>
</feature>
<proteinExistence type="predicted"/>
<comment type="caution">
    <text evidence="3">The sequence shown here is derived from an EMBL/GenBank/DDBJ whole genome shotgun (WGS) entry which is preliminary data.</text>
</comment>
<dbReference type="AlphaFoldDB" id="A0A447D0A4"/>
<dbReference type="SUPFAM" id="SSF56059">
    <property type="entry name" value="Glutathione synthetase ATP-binding domain-like"/>
    <property type="match status" value="1"/>
</dbReference>
<accession>A0A447D0A4</accession>
<keyword evidence="4" id="KW-1185">Reference proteome</keyword>